<dbReference type="AlphaFoldDB" id="A0A5B8MZ10"/>
<proteinExistence type="inferred from homology"/>
<reference evidence="7 8" key="1">
    <citation type="submission" date="2018-07" db="EMBL/GenBank/DDBJ databases">
        <title>The complete nuclear genome of the prasinophyte Chloropicon primus (CCMP1205).</title>
        <authorList>
            <person name="Pombert J.-F."/>
            <person name="Otis C."/>
            <person name="Turmel M."/>
            <person name="Lemieux C."/>
        </authorList>
    </citation>
    <scope>NUCLEOTIDE SEQUENCE [LARGE SCALE GENOMIC DNA]</scope>
    <source>
        <strain evidence="7 8">CCMP1205</strain>
    </source>
</reference>
<evidence type="ECO:0000313" key="8">
    <source>
        <dbReference type="Proteomes" id="UP000316726"/>
    </source>
</evidence>
<dbReference type="STRING" id="1764295.A0A5B8MZ10"/>
<dbReference type="NCBIfam" id="TIGR00401">
    <property type="entry name" value="msrA"/>
    <property type="match status" value="1"/>
</dbReference>
<gene>
    <name evidence="7" type="ORF">A3770_14p71620</name>
</gene>
<dbReference type="PANTHER" id="PTHR43774">
    <property type="entry name" value="PEPTIDE METHIONINE SULFOXIDE REDUCTASE"/>
    <property type="match status" value="1"/>
</dbReference>
<dbReference type="Gene3D" id="3.30.1060.10">
    <property type="entry name" value="Peptide methionine sulphoxide reductase MsrA"/>
    <property type="match status" value="1"/>
</dbReference>
<dbReference type="EMBL" id="CP031047">
    <property type="protein sequence ID" value="QDZ24644.1"/>
    <property type="molecule type" value="Genomic_DNA"/>
</dbReference>
<evidence type="ECO:0000256" key="1">
    <source>
        <dbReference type="ARBA" id="ARBA00005591"/>
    </source>
</evidence>
<evidence type="ECO:0000256" key="5">
    <source>
        <dbReference type="SAM" id="MobiDB-lite"/>
    </source>
</evidence>
<keyword evidence="8" id="KW-1185">Reference proteome</keyword>
<sequence length="248" mass="27551">MNRLITSGSSSTTRLRSKGSEQEAENGGSGDGGRGWFRPLIWAAFVAETLHGEPDLSPAVNEILTEGTGLDDPEGKGFIAFAGGCFWCLQRALDEVEVEGVVNTECGYMGGLLRNPTYGKVQSRKSGHVEVVRVTFDKSLTEEELQEATKISMRSFLDAIDPTDDRGQEANRGPQYRPAIFFSTASQERAALDALEKESLRRGNRKLAVRLRRATTFWVAEEFHQDYYKKNGLDPNVETPYWMGAFLD</sequence>
<protein>
    <recommendedName>
        <fullName evidence="2">peptide-methionine (S)-S-oxide reductase</fullName>
        <ecNumber evidence="2">1.8.4.11</ecNumber>
    </recommendedName>
    <alternativeName>
        <fullName evidence="4">Peptide-methionine (S)-S-oxide reductase</fullName>
    </alternativeName>
</protein>
<name>A0A5B8MZ10_9CHLO</name>
<accession>A0A5B8MZ10</accession>
<dbReference type="HAMAP" id="MF_01401">
    <property type="entry name" value="MsrA"/>
    <property type="match status" value="1"/>
</dbReference>
<dbReference type="InterPro" id="IPR002569">
    <property type="entry name" value="Met_Sox_Rdtase_MsrA_dom"/>
</dbReference>
<dbReference type="Proteomes" id="UP000316726">
    <property type="component" value="Chromosome 14"/>
</dbReference>
<evidence type="ECO:0000259" key="6">
    <source>
        <dbReference type="Pfam" id="PF01625"/>
    </source>
</evidence>
<dbReference type="SUPFAM" id="SSF55068">
    <property type="entry name" value="Peptide methionine sulfoxide reductase"/>
    <property type="match status" value="1"/>
</dbReference>
<feature type="domain" description="Peptide methionine sulphoxide reductase MsrA" evidence="6">
    <location>
        <begin position="79"/>
        <end position="232"/>
    </location>
</feature>
<dbReference type="Pfam" id="PF01625">
    <property type="entry name" value="PMSR"/>
    <property type="match status" value="1"/>
</dbReference>
<organism evidence="7 8">
    <name type="scientific">Chloropicon primus</name>
    <dbReference type="NCBI Taxonomy" id="1764295"/>
    <lineage>
        <taxon>Eukaryota</taxon>
        <taxon>Viridiplantae</taxon>
        <taxon>Chlorophyta</taxon>
        <taxon>Chloropicophyceae</taxon>
        <taxon>Chloropicales</taxon>
        <taxon>Chloropicaceae</taxon>
        <taxon>Chloropicon</taxon>
    </lineage>
</organism>
<dbReference type="EC" id="1.8.4.11" evidence="2"/>
<evidence type="ECO:0000256" key="2">
    <source>
        <dbReference type="ARBA" id="ARBA00012502"/>
    </source>
</evidence>
<dbReference type="PANTHER" id="PTHR43774:SF1">
    <property type="entry name" value="PEPTIDE METHIONINE SULFOXIDE REDUCTASE MSRA 2"/>
    <property type="match status" value="1"/>
</dbReference>
<dbReference type="InterPro" id="IPR036509">
    <property type="entry name" value="Met_Sox_Rdtase_MsrA_sf"/>
</dbReference>
<feature type="compositionally biased region" description="Low complexity" evidence="5">
    <location>
        <begin position="1"/>
        <end position="14"/>
    </location>
</feature>
<evidence type="ECO:0000256" key="3">
    <source>
        <dbReference type="ARBA" id="ARBA00023002"/>
    </source>
</evidence>
<evidence type="ECO:0000313" key="7">
    <source>
        <dbReference type="EMBL" id="QDZ24644.1"/>
    </source>
</evidence>
<comment type="similarity">
    <text evidence="1">Belongs to the MsrA Met sulfoxide reductase family.</text>
</comment>
<feature type="region of interest" description="Disordered" evidence="5">
    <location>
        <begin position="1"/>
        <end position="32"/>
    </location>
</feature>
<keyword evidence="3" id="KW-0560">Oxidoreductase</keyword>
<dbReference type="GO" id="GO:0008113">
    <property type="term" value="F:peptide-methionine (S)-S-oxide reductase activity"/>
    <property type="evidence" value="ECO:0007669"/>
    <property type="project" value="UniProtKB-EC"/>
</dbReference>
<dbReference type="OrthoDB" id="497531at2759"/>
<evidence type="ECO:0000256" key="4">
    <source>
        <dbReference type="ARBA" id="ARBA00030643"/>
    </source>
</evidence>